<protein>
    <recommendedName>
        <fullName evidence="3">Type VII secretion effector</fullName>
    </recommendedName>
</protein>
<evidence type="ECO:0000313" key="1">
    <source>
        <dbReference type="EMBL" id="KRN57677.1"/>
    </source>
</evidence>
<keyword evidence="2" id="KW-1185">Reference proteome</keyword>
<dbReference type="GeneID" id="89588062"/>
<dbReference type="InterPro" id="IPR021477">
    <property type="entry name" value="TVIIS_effector_SACOL2603_fam"/>
</dbReference>
<proteinExistence type="predicted"/>
<dbReference type="RefSeq" id="WP_051915684.1">
    <property type="nucleotide sequence ID" value="NZ_JQBS01000003.1"/>
</dbReference>
<evidence type="ECO:0000313" key="2">
    <source>
        <dbReference type="Proteomes" id="UP000051658"/>
    </source>
</evidence>
<sequence length="110" mass="11937">MAGIQSNFDTASQVATTMGHAADSLMSATSKSITTADQTNLTANLQTKNCNQQILSMASNYAQLFNRDVAHVQSVAKEFQRVDEELKAGLAVPLMKDPIKDLNTYVNSKK</sequence>
<organism evidence="1 2">
    <name type="scientific">Carnobacterium divergens DSM 20623</name>
    <dbReference type="NCBI Taxonomy" id="1449336"/>
    <lineage>
        <taxon>Bacteria</taxon>
        <taxon>Bacillati</taxon>
        <taxon>Bacillota</taxon>
        <taxon>Bacilli</taxon>
        <taxon>Lactobacillales</taxon>
        <taxon>Carnobacteriaceae</taxon>
        <taxon>Carnobacterium</taxon>
    </lineage>
</organism>
<dbReference type="NCBIfam" id="TIGR04197">
    <property type="entry name" value="T7SS_SACOL2603"/>
    <property type="match status" value="1"/>
</dbReference>
<dbReference type="PATRIC" id="fig|1449336.4.peg.1658"/>
<dbReference type="Proteomes" id="UP000051658">
    <property type="component" value="Unassembled WGS sequence"/>
</dbReference>
<evidence type="ECO:0008006" key="3">
    <source>
        <dbReference type="Google" id="ProtNLM"/>
    </source>
</evidence>
<dbReference type="AlphaFoldDB" id="A0A0R2I8J1"/>
<name>A0A0R2I8J1_CARDV</name>
<accession>A0A0R2I8J1</accession>
<comment type="caution">
    <text evidence="1">The sequence shown here is derived from an EMBL/GenBank/DDBJ whole genome shotgun (WGS) entry which is preliminary data.</text>
</comment>
<dbReference type="EMBL" id="JQBS01000003">
    <property type="protein sequence ID" value="KRN57677.1"/>
    <property type="molecule type" value="Genomic_DNA"/>
</dbReference>
<dbReference type="eggNOG" id="ENOG5034357">
    <property type="taxonomic scope" value="Bacteria"/>
</dbReference>
<reference evidence="1 2" key="1">
    <citation type="journal article" date="2015" name="Genome Announc.">
        <title>Expanding the biotechnology potential of lactobacilli through comparative genomics of 213 strains and associated genera.</title>
        <authorList>
            <person name="Sun Z."/>
            <person name="Harris H.M."/>
            <person name="McCann A."/>
            <person name="Guo C."/>
            <person name="Argimon S."/>
            <person name="Zhang W."/>
            <person name="Yang X."/>
            <person name="Jeffery I.B."/>
            <person name="Cooney J.C."/>
            <person name="Kagawa T.F."/>
            <person name="Liu W."/>
            <person name="Song Y."/>
            <person name="Salvetti E."/>
            <person name="Wrobel A."/>
            <person name="Rasinkangas P."/>
            <person name="Parkhill J."/>
            <person name="Rea M.C."/>
            <person name="O'Sullivan O."/>
            <person name="Ritari J."/>
            <person name="Douillard F.P."/>
            <person name="Paul Ross R."/>
            <person name="Yang R."/>
            <person name="Briner A.E."/>
            <person name="Felis G.E."/>
            <person name="de Vos W.M."/>
            <person name="Barrangou R."/>
            <person name="Klaenhammer T.R."/>
            <person name="Caufield P.W."/>
            <person name="Cui Y."/>
            <person name="Zhang H."/>
            <person name="O'Toole P.W."/>
        </authorList>
    </citation>
    <scope>NUCLEOTIDE SEQUENCE [LARGE SCALE GENOMIC DNA]</scope>
    <source>
        <strain evidence="1 2">DSM 20623</strain>
    </source>
</reference>
<gene>
    <name evidence="1" type="ORF">IV74_GL001625</name>
</gene>